<reference evidence="2 3" key="1">
    <citation type="submission" date="2020-10" db="EMBL/GenBank/DDBJ databases">
        <title>Phylogeny of dyella-like bacteria.</title>
        <authorList>
            <person name="Fu J."/>
        </authorList>
    </citation>
    <scope>NUCLEOTIDE SEQUENCE [LARGE SCALE GENOMIC DNA]</scope>
    <source>
        <strain evidence="2 3">DHG40</strain>
    </source>
</reference>
<organism evidence="2 3">
    <name type="scientific">Dyella humi</name>
    <dbReference type="NCBI Taxonomy" id="1770547"/>
    <lineage>
        <taxon>Bacteria</taxon>
        <taxon>Pseudomonadati</taxon>
        <taxon>Pseudomonadota</taxon>
        <taxon>Gammaproteobacteria</taxon>
        <taxon>Lysobacterales</taxon>
        <taxon>Rhodanobacteraceae</taxon>
        <taxon>Dyella</taxon>
    </lineage>
</organism>
<keyword evidence="1" id="KW-1133">Transmembrane helix</keyword>
<keyword evidence="1" id="KW-0812">Transmembrane</keyword>
<name>A0ABW8IMD3_9GAMM</name>
<proteinExistence type="predicted"/>
<gene>
    <name evidence="2" type="ORF">ISP18_17315</name>
</gene>
<keyword evidence="3" id="KW-1185">Reference proteome</keyword>
<dbReference type="EMBL" id="JADIKI010000023">
    <property type="protein sequence ID" value="MFK2856369.1"/>
    <property type="molecule type" value="Genomic_DNA"/>
</dbReference>
<dbReference type="Proteomes" id="UP001620409">
    <property type="component" value="Unassembled WGS sequence"/>
</dbReference>
<comment type="caution">
    <text evidence="2">The sequence shown here is derived from an EMBL/GenBank/DDBJ whole genome shotgun (WGS) entry which is preliminary data.</text>
</comment>
<feature type="transmembrane region" description="Helical" evidence="1">
    <location>
        <begin position="6"/>
        <end position="24"/>
    </location>
</feature>
<protein>
    <submittedName>
        <fullName evidence="2">Uncharacterized protein</fullName>
    </submittedName>
</protein>
<dbReference type="RefSeq" id="WP_380014977.1">
    <property type="nucleotide sequence ID" value="NZ_JADIKI010000023.1"/>
</dbReference>
<sequence>MFGIIIFGGLIAMGVVAALIGRYLSGNNLKQRRPLLLSEIVKGLPPAVPQKEAFEVLTKMGESFGVQPELLRLDDSISALTGMDSWRLGEGQEMFETWLRGRGVVRLPNDLKTIGDLIAAVALSQRKGAGDS</sequence>
<evidence type="ECO:0000313" key="2">
    <source>
        <dbReference type="EMBL" id="MFK2856369.1"/>
    </source>
</evidence>
<keyword evidence="1" id="KW-0472">Membrane</keyword>
<evidence type="ECO:0000256" key="1">
    <source>
        <dbReference type="SAM" id="Phobius"/>
    </source>
</evidence>
<accession>A0ABW8IMD3</accession>
<evidence type="ECO:0000313" key="3">
    <source>
        <dbReference type="Proteomes" id="UP001620409"/>
    </source>
</evidence>